<protein>
    <submittedName>
        <fullName evidence="7">Uncharacterized protein</fullName>
    </submittedName>
</protein>
<evidence type="ECO:0000256" key="1">
    <source>
        <dbReference type="ARBA" id="ARBA00004123"/>
    </source>
</evidence>
<evidence type="ECO:0000256" key="4">
    <source>
        <dbReference type="ARBA" id="ARBA00022771"/>
    </source>
</evidence>
<proteinExistence type="predicted"/>
<evidence type="ECO:0000256" key="6">
    <source>
        <dbReference type="ARBA" id="ARBA00023242"/>
    </source>
</evidence>
<evidence type="ECO:0000256" key="5">
    <source>
        <dbReference type="ARBA" id="ARBA00022833"/>
    </source>
</evidence>
<dbReference type="PANTHER" id="PTHR23067:SF6">
    <property type="entry name" value="ZINC FINGER PROTEIN 385C"/>
    <property type="match status" value="1"/>
</dbReference>
<evidence type="ECO:0000313" key="7">
    <source>
        <dbReference type="EMBL" id="CAB1431405.1"/>
    </source>
</evidence>
<sequence length="121" mass="12273">MIGIAWGGHSDLQLTLMIDPGAGISACAPPERTGTSAQGSSLLASLPLPGRPLQPQLDLKHLLPFRLNGSSPLSLFPNFNTPDLILLCCAAASPQAEGANLYSSVVSPLGIAAVASVSASL</sequence>
<dbReference type="Proteomes" id="UP001153269">
    <property type="component" value="Unassembled WGS sequence"/>
</dbReference>
<name>A0A9N7UH85_PLEPL</name>
<evidence type="ECO:0000256" key="2">
    <source>
        <dbReference type="ARBA" id="ARBA00022723"/>
    </source>
</evidence>
<gene>
    <name evidence="7" type="ORF">PLEPLA_LOCUS19461</name>
</gene>
<organism evidence="7 8">
    <name type="scientific">Pleuronectes platessa</name>
    <name type="common">European plaice</name>
    <dbReference type="NCBI Taxonomy" id="8262"/>
    <lineage>
        <taxon>Eukaryota</taxon>
        <taxon>Metazoa</taxon>
        <taxon>Chordata</taxon>
        <taxon>Craniata</taxon>
        <taxon>Vertebrata</taxon>
        <taxon>Euteleostomi</taxon>
        <taxon>Actinopterygii</taxon>
        <taxon>Neopterygii</taxon>
        <taxon>Teleostei</taxon>
        <taxon>Neoteleostei</taxon>
        <taxon>Acanthomorphata</taxon>
        <taxon>Carangaria</taxon>
        <taxon>Pleuronectiformes</taxon>
        <taxon>Pleuronectoidei</taxon>
        <taxon>Pleuronectidae</taxon>
        <taxon>Pleuronectes</taxon>
    </lineage>
</organism>
<comment type="caution">
    <text evidence="7">The sequence shown here is derived from an EMBL/GenBank/DDBJ whole genome shotgun (WGS) entry which is preliminary data.</text>
</comment>
<comment type="subcellular location">
    <subcellularLocation>
        <location evidence="1">Nucleus</location>
    </subcellularLocation>
</comment>
<evidence type="ECO:0000256" key="3">
    <source>
        <dbReference type="ARBA" id="ARBA00022737"/>
    </source>
</evidence>
<keyword evidence="2" id="KW-0479">Metal-binding</keyword>
<dbReference type="GO" id="GO:0008270">
    <property type="term" value="F:zinc ion binding"/>
    <property type="evidence" value="ECO:0007669"/>
    <property type="project" value="UniProtKB-KW"/>
</dbReference>
<keyword evidence="3" id="KW-0677">Repeat</keyword>
<evidence type="ECO:0000313" key="8">
    <source>
        <dbReference type="Proteomes" id="UP001153269"/>
    </source>
</evidence>
<accession>A0A9N7UH85</accession>
<dbReference type="PANTHER" id="PTHR23067">
    <property type="entry name" value="DOUBLE-STRANDED RNA-BINDING ZINC FINGER PROTEIN"/>
    <property type="match status" value="1"/>
</dbReference>
<dbReference type="GO" id="GO:0005634">
    <property type="term" value="C:nucleus"/>
    <property type="evidence" value="ECO:0007669"/>
    <property type="project" value="UniProtKB-SubCell"/>
</dbReference>
<dbReference type="EMBL" id="CADEAL010001335">
    <property type="protein sequence ID" value="CAB1431405.1"/>
    <property type="molecule type" value="Genomic_DNA"/>
</dbReference>
<keyword evidence="4" id="KW-0863">Zinc-finger</keyword>
<keyword evidence="5" id="KW-0862">Zinc</keyword>
<reference evidence="7" key="1">
    <citation type="submission" date="2020-03" db="EMBL/GenBank/DDBJ databases">
        <authorList>
            <person name="Weist P."/>
        </authorList>
    </citation>
    <scope>NUCLEOTIDE SEQUENCE</scope>
</reference>
<keyword evidence="8" id="KW-1185">Reference proteome</keyword>
<dbReference type="AlphaFoldDB" id="A0A9N7UH85"/>
<keyword evidence="6" id="KW-0539">Nucleus</keyword>
<dbReference type="InterPro" id="IPR051845">
    <property type="entry name" value="Znf385"/>
</dbReference>